<accession>A0A076EPC9</accession>
<dbReference type="NCBIfam" id="NF005479">
    <property type="entry name" value="PRK07080.1"/>
    <property type="match status" value="1"/>
</dbReference>
<evidence type="ECO:0000313" key="1">
    <source>
        <dbReference type="EMBL" id="AII05294.1"/>
    </source>
</evidence>
<name>A0A076EPC9_RHOOP</name>
<dbReference type="RefSeq" id="WP_112300454.1">
    <property type="nucleotide sequence ID" value="NZ_CP008947.1"/>
</dbReference>
<reference evidence="1 2" key="1">
    <citation type="submission" date="2014-07" db="EMBL/GenBank/DDBJ databases">
        <title>Genome Sequence of Rhodococcus opacus Strain R7, a Biodegrader of Mono- and Polycyclic Aromatic Hydrocarbons.</title>
        <authorList>
            <person name="Di Gennaro P."/>
            <person name="Zampolli J."/>
            <person name="Presti I."/>
            <person name="Cappelletti M."/>
            <person name="D'Ursi P."/>
            <person name="Orro A."/>
            <person name="Mezzelani A."/>
            <person name="Milanesi L."/>
        </authorList>
    </citation>
    <scope>NUCLEOTIDE SEQUENCE [LARGE SCALE GENOMIC DNA]</scope>
    <source>
        <strain evidence="1 2">R7</strain>
    </source>
</reference>
<dbReference type="Gene3D" id="3.30.930.10">
    <property type="entry name" value="Bira Bifunctional Protein, Domain 2"/>
    <property type="match status" value="1"/>
</dbReference>
<gene>
    <name evidence="1" type="ORF">EP51_11975</name>
</gene>
<dbReference type="EMBL" id="CP008947">
    <property type="protein sequence ID" value="AII05294.1"/>
    <property type="molecule type" value="Genomic_DNA"/>
</dbReference>
<dbReference type="InterPro" id="IPR045864">
    <property type="entry name" value="aa-tRNA-synth_II/BPL/LPL"/>
</dbReference>
<dbReference type="AlphaFoldDB" id="A0A076EPC9"/>
<evidence type="ECO:0008006" key="3">
    <source>
        <dbReference type="Google" id="ProtNLM"/>
    </source>
</evidence>
<protein>
    <recommendedName>
        <fullName evidence="3">Amino acid--[acyl-carrier-protein] ligase</fullName>
    </recommendedName>
</protein>
<dbReference type="Proteomes" id="UP000028488">
    <property type="component" value="Chromosome"/>
</dbReference>
<proteinExistence type="predicted"/>
<evidence type="ECO:0000313" key="2">
    <source>
        <dbReference type="Proteomes" id="UP000028488"/>
    </source>
</evidence>
<organism evidence="1 2">
    <name type="scientific">Rhodococcus opacus</name>
    <name type="common">Nocardia opaca</name>
    <dbReference type="NCBI Taxonomy" id="37919"/>
    <lineage>
        <taxon>Bacteria</taxon>
        <taxon>Bacillati</taxon>
        <taxon>Actinomycetota</taxon>
        <taxon>Actinomycetes</taxon>
        <taxon>Mycobacteriales</taxon>
        <taxon>Nocardiaceae</taxon>
        <taxon>Rhodococcus</taxon>
    </lineage>
</organism>
<sequence length="316" mass="34537">MSTDTAVEREETSELERARRAFRAELLEAGLLVDTSVAGLYGRSGLFEDIVDGIDAVVRAAGPGASAARFRFPPVFPRTSFERTDYIASFPNLTGAINTFIGTNAEHAQLLAARADGESWDKWLEPTDTMLVSAACHPAYPMFTGVLPDGGALLDVYGYCFRHEPAFDPARMQAFRMHEFVRIGTADQAATHRDSWIERGLEVLSDLWLDAAPVAANDPFFGRVGRMLAANQREENLKTELTVRLYGDLDEGTAVVSCNCHQDHFGVTFDIATADGGVAHSACVGFGMERIALAMLRTHGMDPSRWPSAVKSRMSL</sequence>
<dbReference type="SUPFAM" id="SSF55681">
    <property type="entry name" value="Class II aaRS and biotin synthetases"/>
    <property type="match status" value="1"/>
</dbReference>
<dbReference type="eggNOG" id="COG0172">
    <property type="taxonomic scope" value="Bacteria"/>
</dbReference>